<accession>A0A382H5Q3</accession>
<proteinExistence type="predicted"/>
<evidence type="ECO:0000313" key="1">
    <source>
        <dbReference type="EMBL" id="SVB82103.1"/>
    </source>
</evidence>
<feature type="non-terminal residue" evidence="1">
    <location>
        <position position="188"/>
    </location>
</feature>
<gene>
    <name evidence="1" type="ORF">METZ01_LOCUS234957</name>
</gene>
<organism evidence="1">
    <name type="scientific">marine metagenome</name>
    <dbReference type="NCBI Taxonomy" id="408172"/>
    <lineage>
        <taxon>unclassified sequences</taxon>
        <taxon>metagenomes</taxon>
        <taxon>ecological metagenomes</taxon>
    </lineage>
</organism>
<protein>
    <submittedName>
        <fullName evidence="1">Uncharacterized protein</fullName>
    </submittedName>
</protein>
<name>A0A382H5Q3_9ZZZZ</name>
<dbReference type="EMBL" id="UINC01059089">
    <property type="protein sequence ID" value="SVB82103.1"/>
    <property type="molecule type" value="Genomic_DNA"/>
</dbReference>
<sequence length="188" mass="20981">MENTQPPSSSGMPGGGRVWHQVELADDERRRLHGEGHCRMPERIEAGRAVDVEFTFKIGETEIPKGGKLRVAWRWPFDWVAPEKISMQSVGAELAAIFQLKGDLNPWHHHIEIEVLEGTLRTGNRVELSCNGWPVPTFATQGAFFLMIIIPGGGNDWIRLLDPQRYEIAPVDPVRLVVIAEAEVGVGE</sequence>
<dbReference type="AlphaFoldDB" id="A0A382H5Q3"/>
<reference evidence="1" key="1">
    <citation type="submission" date="2018-05" db="EMBL/GenBank/DDBJ databases">
        <authorList>
            <person name="Lanie J.A."/>
            <person name="Ng W.-L."/>
            <person name="Kazmierczak K.M."/>
            <person name="Andrzejewski T.M."/>
            <person name="Davidsen T.M."/>
            <person name="Wayne K.J."/>
            <person name="Tettelin H."/>
            <person name="Glass J.I."/>
            <person name="Rusch D."/>
            <person name="Podicherti R."/>
            <person name="Tsui H.-C.T."/>
            <person name="Winkler M.E."/>
        </authorList>
    </citation>
    <scope>NUCLEOTIDE SEQUENCE</scope>
</reference>